<keyword evidence="8" id="KW-0808">Transferase</keyword>
<protein>
    <recommendedName>
        <fullName evidence="8">Palmitoyltransferase</fullName>
        <ecNumber evidence="8">2.3.1.225</ecNumber>
    </recommendedName>
</protein>
<feature type="compositionally biased region" description="Low complexity" evidence="9">
    <location>
        <begin position="87"/>
        <end position="106"/>
    </location>
</feature>
<dbReference type="GO" id="GO:0019706">
    <property type="term" value="F:protein-cysteine S-palmitoyltransferase activity"/>
    <property type="evidence" value="ECO:0007669"/>
    <property type="project" value="UniProtKB-EC"/>
</dbReference>
<sequence>MFAYLVKAFSFDPFDTTEVFQAARTMRMDRSLAGQPDDTGPCFCFSDLIVEVNRTVYDEFGIGNPAGPRSVRLAARRAEEIVKVRRPTTTELTSSPTNPTSTATPSEDIVSAALQGRAGHLRIFEQRQGAASLDSARDSAGNSPAHWAALAGRCPVLRILGPGRCRTPNSANQLPLHWACVNGQLSAVQFLLDLPEAGADLDARDGRGCSPLIVACQFGQADTAAYLMGRGARLNAADVEGDTALHWAAYLGLPDLVGLLVYSGLSVRQRDSHGQTPLHLACLTGCLSAVRNLRERYGADPDALDRSGRTPLQLAVARRQYEVSAYMQADLISRNSGPLSPQAFLTSVSHWILGPPGRSRGPAICLLLACLAFALPVYLRRVRPLTVDEFPGVNAAFLIATVVAGLAHWRCFAADPGLLSPAPEEYDRAMALAGCIQEQLDRRWNRLCHTCRLVRPPRAKHCRLCDRCVRDMDHHCPYFDNCVGDGNRHWFTLLTMAATTCGILGAFLLYQCLLETGFEYMTSALMAFVCFVSLVALISSSCAWYHAALNITTNETMNLHRYFYLRDAKGRIRNPFDRGLFSNLLEYFHLRKGTHDRLLSDGLVEVVNGNNGCAAGVV</sequence>
<evidence type="ECO:0000256" key="9">
    <source>
        <dbReference type="SAM" id="MobiDB-lite"/>
    </source>
</evidence>
<proteinExistence type="inferred from homology"/>
<dbReference type="AlphaFoldDB" id="A0A267F6U6"/>
<dbReference type="PANTHER" id="PTHR24161:SF17">
    <property type="entry name" value="PALMITOYLTRANSFERASE"/>
    <property type="match status" value="1"/>
</dbReference>
<dbReference type="Pfam" id="PF01529">
    <property type="entry name" value="DHHC"/>
    <property type="match status" value="1"/>
</dbReference>
<evidence type="ECO:0000256" key="8">
    <source>
        <dbReference type="RuleBase" id="RU079119"/>
    </source>
</evidence>
<feature type="region of interest" description="Disordered" evidence="9">
    <location>
        <begin position="85"/>
        <end position="106"/>
    </location>
</feature>
<evidence type="ECO:0000256" key="1">
    <source>
        <dbReference type="ARBA" id="ARBA00004141"/>
    </source>
</evidence>
<dbReference type="PROSITE" id="PS50216">
    <property type="entry name" value="DHHC"/>
    <property type="match status" value="1"/>
</dbReference>
<feature type="repeat" description="ANK" evidence="7">
    <location>
        <begin position="207"/>
        <end position="239"/>
    </location>
</feature>
<feature type="repeat" description="ANK" evidence="7">
    <location>
        <begin position="240"/>
        <end position="272"/>
    </location>
</feature>
<dbReference type="InterPro" id="IPR002110">
    <property type="entry name" value="Ankyrin_rpt"/>
</dbReference>
<evidence type="ECO:0000256" key="2">
    <source>
        <dbReference type="ARBA" id="ARBA00022692"/>
    </source>
</evidence>
<evidence type="ECO:0000259" key="10">
    <source>
        <dbReference type="Pfam" id="PF01529"/>
    </source>
</evidence>
<reference evidence="11 12" key="1">
    <citation type="submission" date="2017-06" db="EMBL/GenBank/DDBJ databases">
        <title>A platform for efficient transgenesis in Macrostomum lignano, a flatworm model organism for stem cell research.</title>
        <authorList>
            <person name="Berezikov E."/>
        </authorList>
    </citation>
    <scope>NUCLEOTIDE SEQUENCE [LARGE SCALE GENOMIC DNA]</scope>
    <source>
        <strain evidence="11">DV1</strain>
        <tissue evidence="11">Whole organism</tissue>
    </source>
</reference>
<comment type="subcellular location">
    <subcellularLocation>
        <location evidence="1">Membrane</location>
        <topology evidence="1">Multi-pass membrane protein</topology>
    </subcellularLocation>
</comment>
<dbReference type="GO" id="GO:0000139">
    <property type="term" value="C:Golgi membrane"/>
    <property type="evidence" value="ECO:0007669"/>
    <property type="project" value="TreeGrafter"/>
</dbReference>
<keyword evidence="8" id="KW-0012">Acyltransferase</keyword>
<accession>A0A267F6U6</accession>
<keyword evidence="12" id="KW-1185">Reference proteome</keyword>
<comment type="caution">
    <text evidence="11">The sequence shown here is derived from an EMBL/GenBank/DDBJ whole genome shotgun (WGS) entry which is preliminary data.</text>
</comment>
<dbReference type="OrthoDB" id="163438at2759"/>
<dbReference type="EMBL" id="NIVC01001370">
    <property type="protein sequence ID" value="PAA68809.1"/>
    <property type="molecule type" value="Genomic_DNA"/>
</dbReference>
<keyword evidence="3" id="KW-0677">Repeat</keyword>
<comment type="similarity">
    <text evidence="8">Belongs to the DHHC palmitoyltransferase family.</text>
</comment>
<evidence type="ECO:0000313" key="11">
    <source>
        <dbReference type="EMBL" id="PAA68809.1"/>
    </source>
</evidence>
<feature type="transmembrane region" description="Helical" evidence="8">
    <location>
        <begin position="490"/>
        <end position="513"/>
    </location>
</feature>
<gene>
    <name evidence="11" type="ORF">BOX15_Mlig028680g3</name>
</gene>
<keyword evidence="4 8" id="KW-1133">Transmembrane helix</keyword>
<feature type="transmembrane region" description="Helical" evidence="8">
    <location>
        <begin position="525"/>
        <end position="547"/>
    </location>
</feature>
<dbReference type="Pfam" id="PF00023">
    <property type="entry name" value="Ank"/>
    <property type="match status" value="1"/>
</dbReference>
<dbReference type="EC" id="2.3.1.225" evidence="8"/>
<keyword evidence="6 8" id="KW-0472">Membrane</keyword>
<comment type="catalytic activity">
    <reaction evidence="8">
        <text>L-cysteinyl-[protein] + hexadecanoyl-CoA = S-hexadecanoyl-L-cysteinyl-[protein] + CoA</text>
        <dbReference type="Rhea" id="RHEA:36683"/>
        <dbReference type="Rhea" id="RHEA-COMP:10131"/>
        <dbReference type="Rhea" id="RHEA-COMP:11032"/>
        <dbReference type="ChEBI" id="CHEBI:29950"/>
        <dbReference type="ChEBI" id="CHEBI:57287"/>
        <dbReference type="ChEBI" id="CHEBI:57379"/>
        <dbReference type="ChEBI" id="CHEBI:74151"/>
        <dbReference type="EC" id="2.3.1.225"/>
    </reaction>
</comment>
<evidence type="ECO:0000256" key="5">
    <source>
        <dbReference type="ARBA" id="ARBA00023043"/>
    </source>
</evidence>
<evidence type="ECO:0000256" key="7">
    <source>
        <dbReference type="PROSITE-ProRule" id="PRU00023"/>
    </source>
</evidence>
<keyword evidence="5 7" id="KW-0040">ANK repeat</keyword>
<dbReference type="PROSITE" id="PS50297">
    <property type="entry name" value="ANK_REP_REGION"/>
    <property type="match status" value="3"/>
</dbReference>
<dbReference type="InterPro" id="IPR001594">
    <property type="entry name" value="Palmitoyltrfase_DHHC"/>
</dbReference>
<keyword evidence="2 8" id="KW-0812">Transmembrane</keyword>
<dbReference type="STRING" id="282301.A0A267F6U6"/>
<dbReference type="Proteomes" id="UP000215902">
    <property type="component" value="Unassembled WGS sequence"/>
</dbReference>
<comment type="domain">
    <text evidence="8">The DHHC domain is required for palmitoyltransferase activity.</text>
</comment>
<organism evidence="11 12">
    <name type="scientific">Macrostomum lignano</name>
    <dbReference type="NCBI Taxonomy" id="282301"/>
    <lineage>
        <taxon>Eukaryota</taxon>
        <taxon>Metazoa</taxon>
        <taxon>Spiralia</taxon>
        <taxon>Lophotrochozoa</taxon>
        <taxon>Platyhelminthes</taxon>
        <taxon>Rhabditophora</taxon>
        <taxon>Macrostomorpha</taxon>
        <taxon>Macrostomida</taxon>
        <taxon>Macrostomidae</taxon>
        <taxon>Macrostomum</taxon>
    </lineage>
</organism>
<dbReference type="Pfam" id="PF12796">
    <property type="entry name" value="Ank_2"/>
    <property type="match status" value="1"/>
</dbReference>
<dbReference type="PROSITE" id="PS50088">
    <property type="entry name" value="ANK_REPEAT"/>
    <property type="match status" value="4"/>
</dbReference>
<dbReference type="InterPro" id="IPR036770">
    <property type="entry name" value="Ankyrin_rpt-contain_sf"/>
</dbReference>
<dbReference type="SUPFAM" id="SSF48403">
    <property type="entry name" value="Ankyrin repeat"/>
    <property type="match status" value="1"/>
</dbReference>
<feature type="repeat" description="ANK" evidence="7">
    <location>
        <begin position="171"/>
        <end position="206"/>
    </location>
</feature>
<feature type="transmembrane region" description="Helical" evidence="8">
    <location>
        <begin position="361"/>
        <end position="379"/>
    </location>
</feature>
<name>A0A267F6U6_9PLAT</name>
<feature type="repeat" description="ANK" evidence="7">
    <location>
        <begin position="273"/>
        <end position="306"/>
    </location>
</feature>
<dbReference type="SMART" id="SM00248">
    <property type="entry name" value="ANK"/>
    <property type="match status" value="6"/>
</dbReference>
<evidence type="ECO:0000256" key="6">
    <source>
        <dbReference type="ARBA" id="ARBA00023136"/>
    </source>
</evidence>
<evidence type="ECO:0000256" key="3">
    <source>
        <dbReference type="ARBA" id="ARBA00022737"/>
    </source>
</evidence>
<dbReference type="PANTHER" id="PTHR24161">
    <property type="entry name" value="ANK_REP_REGION DOMAIN-CONTAINING PROTEIN-RELATED"/>
    <property type="match status" value="1"/>
</dbReference>
<evidence type="ECO:0000313" key="12">
    <source>
        <dbReference type="Proteomes" id="UP000215902"/>
    </source>
</evidence>
<feature type="transmembrane region" description="Helical" evidence="8">
    <location>
        <begin position="391"/>
        <end position="409"/>
    </location>
</feature>
<evidence type="ECO:0000256" key="4">
    <source>
        <dbReference type="ARBA" id="ARBA00022989"/>
    </source>
</evidence>
<dbReference type="Gene3D" id="1.25.40.20">
    <property type="entry name" value="Ankyrin repeat-containing domain"/>
    <property type="match status" value="2"/>
</dbReference>
<feature type="domain" description="Palmitoyltransferase DHHC" evidence="10">
    <location>
        <begin position="446"/>
        <end position="558"/>
    </location>
</feature>